<accession>A0A6G0PRL5</accession>
<dbReference type="AlphaFoldDB" id="A0A6G0PRL5"/>
<evidence type="ECO:0000256" key="1">
    <source>
        <dbReference type="SAM" id="MobiDB-lite"/>
    </source>
</evidence>
<feature type="transmembrane region" description="Helical" evidence="2">
    <location>
        <begin position="66"/>
        <end position="84"/>
    </location>
</feature>
<keyword evidence="2" id="KW-1133">Transmembrane helix</keyword>
<gene>
    <name evidence="3" type="ORF">PF004_g1859</name>
</gene>
<dbReference type="Proteomes" id="UP000476176">
    <property type="component" value="Unassembled WGS sequence"/>
</dbReference>
<feature type="region of interest" description="Disordered" evidence="1">
    <location>
        <begin position="131"/>
        <end position="153"/>
    </location>
</feature>
<proteinExistence type="predicted"/>
<evidence type="ECO:0000313" key="4">
    <source>
        <dbReference type="Proteomes" id="UP000476176"/>
    </source>
</evidence>
<reference evidence="3 4" key="1">
    <citation type="submission" date="2018-09" db="EMBL/GenBank/DDBJ databases">
        <title>Genomic investigation of the strawberry pathogen Phytophthora fragariae indicates pathogenicity is determined by transcriptional variation in three key races.</title>
        <authorList>
            <person name="Adams T.M."/>
            <person name="Armitage A.D."/>
            <person name="Sobczyk M.K."/>
            <person name="Bates H.J."/>
            <person name="Dunwell J.M."/>
            <person name="Nellist C.F."/>
            <person name="Harrison R.J."/>
        </authorList>
    </citation>
    <scope>NUCLEOTIDE SEQUENCE [LARGE SCALE GENOMIC DNA]</scope>
    <source>
        <strain evidence="3 4">BC-23</strain>
    </source>
</reference>
<sequence length="153" mass="17043">MSRKIVELQPQLGTRPRTMMDKVAEWLLGKFNKRQAEEPRGSLLDVLLRDIMSVDLLSASVKTIRVTRNLFAFGFILMLPLFNYTPYTKIAVLMGAEQLILPLVVMLQVTKLKGGELLILLLPTVLRAPGCRPPAPGRRPPTPPGLRPPPPGR</sequence>
<evidence type="ECO:0000313" key="3">
    <source>
        <dbReference type="EMBL" id="KAE9252681.1"/>
    </source>
</evidence>
<name>A0A6G0PRL5_9STRA</name>
<protein>
    <submittedName>
        <fullName evidence="3">Uncharacterized protein</fullName>
    </submittedName>
</protein>
<dbReference type="EMBL" id="QXGC01000049">
    <property type="protein sequence ID" value="KAE9252681.1"/>
    <property type="molecule type" value="Genomic_DNA"/>
</dbReference>
<comment type="caution">
    <text evidence="3">The sequence shown here is derived from an EMBL/GenBank/DDBJ whole genome shotgun (WGS) entry which is preliminary data.</text>
</comment>
<organism evidence="3 4">
    <name type="scientific">Phytophthora fragariae</name>
    <dbReference type="NCBI Taxonomy" id="53985"/>
    <lineage>
        <taxon>Eukaryota</taxon>
        <taxon>Sar</taxon>
        <taxon>Stramenopiles</taxon>
        <taxon>Oomycota</taxon>
        <taxon>Peronosporomycetes</taxon>
        <taxon>Peronosporales</taxon>
        <taxon>Peronosporaceae</taxon>
        <taxon>Phytophthora</taxon>
    </lineage>
</organism>
<keyword evidence="2" id="KW-0472">Membrane</keyword>
<evidence type="ECO:0000256" key="2">
    <source>
        <dbReference type="SAM" id="Phobius"/>
    </source>
</evidence>
<keyword evidence="2" id="KW-0812">Transmembrane</keyword>